<dbReference type="STRING" id="106004.A0A1Y2FXP2"/>
<evidence type="ECO:0000259" key="5">
    <source>
        <dbReference type="Pfam" id="PF24245"/>
    </source>
</evidence>
<reference evidence="6 7" key="1">
    <citation type="submission" date="2016-07" db="EMBL/GenBank/DDBJ databases">
        <title>Pervasive Adenine N6-methylation of Active Genes in Fungi.</title>
        <authorList>
            <consortium name="DOE Joint Genome Institute"/>
            <person name="Mondo S.J."/>
            <person name="Dannebaum R.O."/>
            <person name="Kuo R.C."/>
            <person name="Labutti K."/>
            <person name="Haridas S."/>
            <person name="Kuo A."/>
            <person name="Salamov A."/>
            <person name="Ahrendt S.R."/>
            <person name="Lipzen A."/>
            <person name="Sullivan W."/>
            <person name="Andreopoulos W.B."/>
            <person name="Clum A."/>
            <person name="Lindquist E."/>
            <person name="Daum C."/>
            <person name="Ramamoorthy G.K."/>
            <person name="Gryganskyi A."/>
            <person name="Culley D."/>
            <person name="Magnuson J.K."/>
            <person name="James T.Y."/>
            <person name="O'Malley M.A."/>
            <person name="Stajich J.E."/>
            <person name="Spatafora J.W."/>
            <person name="Visel A."/>
            <person name="Grigoriev I.V."/>
        </authorList>
    </citation>
    <scope>NUCLEOTIDE SEQUENCE [LARGE SCALE GENOMIC DNA]</scope>
    <source>
        <strain evidence="6 7">62-1032</strain>
    </source>
</reference>
<evidence type="ECO:0000313" key="7">
    <source>
        <dbReference type="Proteomes" id="UP000193467"/>
    </source>
</evidence>
<evidence type="ECO:0000256" key="4">
    <source>
        <dbReference type="SAM" id="MobiDB-lite"/>
    </source>
</evidence>
<dbReference type="InParanoid" id="A0A1Y2FXP2"/>
<comment type="caution">
    <text evidence="6">The sequence shown here is derived from an EMBL/GenBank/DDBJ whole genome shotgun (WGS) entry which is preliminary data.</text>
</comment>
<dbReference type="AlphaFoldDB" id="A0A1Y2FXP2"/>
<comment type="subcellular location">
    <subcellularLocation>
        <location evidence="1">Nucleus</location>
    </subcellularLocation>
</comment>
<dbReference type="GO" id="GO:0005634">
    <property type="term" value="C:nucleus"/>
    <property type="evidence" value="ECO:0007669"/>
    <property type="project" value="UniProtKB-SubCell"/>
</dbReference>
<organism evidence="6 7">
    <name type="scientific">Leucosporidium creatinivorum</name>
    <dbReference type="NCBI Taxonomy" id="106004"/>
    <lineage>
        <taxon>Eukaryota</taxon>
        <taxon>Fungi</taxon>
        <taxon>Dikarya</taxon>
        <taxon>Basidiomycota</taxon>
        <taxon>Pucciniomycotina</taxon>
        <taxon>Microbotryomycetes</taxon>
        <taxon>Leucosporidiales</taxon>
        <taxon>Leucosporidium</taxon>
    </lineage>
</organism>
<evidence type="ECO:0000256" key="1">
    <source>
        <dbReference type="ARBA" id="ARBA00004123"/>
    </source>
</evidence>
<accession>A0A1Y2FXP2</accession>
<keyword evidence="3" id="KW-0175">Coiled coil</keyword>
<gene>
    <name evidence="6" type="ORF">BCR35DRAFT_301100</name>
</gene>
<feature type="coiled-coil region" evidence="3">
    <location>
        <begin position="23"/>
        <end position="50"/>
    </location>
</feature>
<evidence type="ECO:0000313" key="6">
    <source>
        <dbReference type="EMBL" id="ORY88773.1"/>
    </source>
</evidence>
<dbReference type="Pfam" id="PF24245">
    <property type="entry name" value="INO80F"/>
    <property type="match status" value="1"/>
</dbReference>
<dbReference type="EMBL" id="MCGR01000008">
    <property type="protein sequence ID" value="ORY88773.1"/>
    <property type="molecule type" value="Genomic_DNA"/>
</dbReference>
<proteinExistence type="predicted"/>
<evidence type="ECO:0000256" key="3">
    <source>
        <dbReference type="SAM" id="Coils"/>
    </source>
</evidence>
<name>A0A1Y2FXP2_9BASI</name>
<dbReference type="InterPro" id="IPR056513">
    <property type="entry name" value="INO80F"/>
</dbReference>
<evidence type="ECO:0000256" key="2">
    <source>
        <dbReference type="ARBA" id="ARBA00023242"/>
    </source>
</evidence>
<keyword evidence="7" id="KW-1185">Reference proteome</keyword>
<keyword evidence="2" id="KW-0539">Nucleus</keyword>
<dbReference type="OrthoDB" id="10070927at2759"/>
<dbReference type="Proteomes" id="UP000193467">
    <property type="component" value="Unassembled WGS sequence"/>
</dbReference>
<feature type="domain" description="INO80 complex subunit F" evidence="5">
    <location>
        <begin position="26"/>
        <end position="72"/>
    </location>
</feature>
<protein>
    <recommendedName>
        <fullName evidence="5">INO80 complex subunit F domain-containing protein</fullName>
    </recommendedName>
</protein>
<sequence>MAPAKATGPKAAFSNPLPTQADDAKYRKKYKELKAKLAEVEEDNTKLAVRILKSKKAIQRLRVERSVLYDRLQTTTTPSNPYALRTAPHLTALAASNPTPSTSNLPPTILDKPNYPLADPQAPDLFLQQLDAQKLAAVKNAEQFGGRPVEGVEGERKPDIGQGQAAVLAAGNGAPTDVMQVDGRV</sequence>
<feature type="region of interest" description="Disordered" evidence="4">
    <location>
        <begin position="1"/>
        <end position="23"/>
    </location>
</feature>